<dbReference type="Proteomes" id="UP000294299">
    <property type="component" value="Chromosome NFRAN"/>
</dbReference>
<dbReference type="GeneID" id="39421974"/>
<organism evidence="1 2">
    <name type="scientific">Candidatus Nitrosocosmicus franklandianus</name>
    <dbReference type="NCBI Taxonomy" id="1798806"/>
    <lineage>
        <taxon>Archaea</taxon>
        <taxon>Nitrososphaerota</taxon>
        <taxon>Nitrososphaeria</taxon>
        <taxon>Nitrososphaerales</taxon>
        <taxon>Nitrososphaeraceae</taxon>
        <taxon>Candidatus Nitrosocosmicus</taxon>
    </lineage>
</organism>
<keyword evidence="2" id="KW-1185">Reference proteome</keyword>
<dbReference type="KEGG" id="nfn:NFRAN_2850"/>
<evidence type="ECO:0000313" key="1">
    <source>
        <dbReference type="EMBL" id="VFJ15173.1"/>
    </source>
</evidence>
<accession>A0A484IBM1</accession>
<dbReference type="RefSeq" id="WP_134485166.1">
    <property type="nucleotide sequence ID" value="NZ_LR216287.1"/>
</dbReference>
<dbReference type="AlphaFoldDB" id="A0A484IBM1"/>
<sequence length="68" mass="8058">MSKNTDLKDQDPNTDRRLVCRDTWVADQKINSSKLDEVDNIDLSELPNQSTYRELKDRINNLIPKHFR</sequence>
<reference evidence="1 2" key="1">
    <citation type="submission" date="2019-02" db="EMBL/GenBank/DDBJ databases">
        <authorList>
            <person name="Lehtovirta-Morley E L."/>
        </authorList>
    </citation>
    <scope>NUCLEOTIDE SEQUENCE [LARGE SCALE GENOMIC DNA]</scope>
    <source>
        <strain evidence="1">NFRAN1</strain>
    </source>
</reference>
<dbReference type="EMBL" id="LR216287">
    <property type="protein sequence ID" value="VFJ15173.1"/>
    <property type="molecule type" value="Genomic_DNA"/>
</dbReference>
<protein>
    <submittedName>
        <fullName evidence="1">Uncharacterized protein</fullName>
    </submittedName>
</protein>
<evidence type="ECO:0000313" key="2">
    <source>
        <dbReference type="Proteomes" id="UP000294299"/>
    </source>
</evidence>
<gene>
    <name evidence="1" type="ORF">NFRAN_2850</name>
</gene>
<name>A0A484IBM1_9ARCH</name>
<proteinExistence type="predicted"/>